<keyword evidence="2 6" id="KW-0812">Transmembrane</keyword>
<comment type="subcellular location">
    <subcellularLocation>
        <location evidence="1">Membrane</location>
        <topology evidence="1">Multi-pass membrane protein</topology>
    </subcellularLocation>
</comment>
<dbReference type="PANTHER" id="PTHR28304">
    <property type="entry name" value="PEROXISOMAL MEMBRANE PROTEIN PEX29"/>
    <property type="match status" value="1"/>
</dbReference>
<dbReference type="RefSeq" id="XP_013243930.1">
    <property type="nucleotide sequence ID" value="XM_013388476.1"/>
</dbReference>
<keyword evidence="3 6" id="KW-1133">Transmembrane helix</keyword>
<gene>
    <name evidence="8" type="ORF">K437DRAFT_255747</name>
</gene>
<dbReference type="GO" id="GO:0007031">
    <property type="term" value="P:peroxisome organization"/>
    <property type="evidence" value="ECO:0007669"/>
    <property type="project" value="UniProtKB-ARBA"/>
</dbReference>
<sequence>MASPPPSPTGSYSATPSISNGSQSGGSAGFSAKLTNTISSYLFESAISISATPTRLPTQRRKTPLSLPQTTSNFRQFVQKSGGLFYFQDAVEATLLWDDWSWTLMWMGIWAVIAIYPYLLLAAPSFILCIILMKTHQARFPPSNLPSPGRGATTGAATSSTTPLSEAEVKRTPADVLRHSVLQPSSIGEGAVRPPLVPSPPAEGSVRYLENLRDIQNMMKMIPDGYDAIVPIVPYLNWSSYNRSLLVLQLSILTTIVMFFIGPLLPLRLIFLIGGEAVFISKHPWVQPVIEAVGKIRASAANGSSNDQQLRSVMRKRGREASHRLRTWLELDRLEDSVWEKGWRDVEMFENERFGGPGADSAVTTSTNKRAGWGAGNIRPGERKPWTKASDGWSAASELEGTGYELDLRQVASSLEKGWAWVEGDDWRIDWAGGWSAVGVDDEGYVYTDGDWQRPAPYPYGHPGEPEYPVLPPEAAAATKIASDGADVSRSRRETDGRSLPAAALSSNVKAQTRRRRWLRRAVRV</sequence>
<protein>
    <recommendedName>
        <fullName evidence="7">TECPR1-like DysF domain-containing protein</fullName>
    </recommendedName>
</protein>
<evidence type="ECO:0000256" key="2">
    <source>
        <dbReference type="ARBA" id="ARBA00022692"/>
    </source>
</evidence>
<dbReference type="InParanoid" id="A0A066W5B6"/>
<feature type="region of interest" description="Disordered" evidence="5">
    <location>
        <begin position="142"/>
        <end position="171"/>
    </location>
</feature>
<comment type="caution">
    <text evidence="8">The sequence shown here is derived from an EMBL/GenBank/DDBJ whole genome shotgun (WGS) entry which is preliminary data.</text>
</comment>
<dbReference type="AlphaFoldDB" id="A0A066W5B6"/>
<proteinExistence type="predicted"/>
<dbReference type="GO" id="GO:0005778">
    <property type="term" value="C:peroxisomal membrane"/>
    <property type="evidence" value="ECO:0007669"/>
    <property type="project" value="TreeGrafter"/>
</dbReference>
<feature type="domain" description="TECPR1-like DysF" evidence="7">
    <location>
        <begin position="64"/>
        <end position="455"/>
    </location>
</feature>
<dbReference type="Proteomes" id="UP000027361">
    <property type="component" value="Unassembled WGS sequence"/>
</dbReference>
<dbReference type="OrthoDB" id="74314at2759"/>
<feature type="region of interest" description="Disordered" evidence="5">
    <location>
        <begin position="357"/>
        <end position="389"/>
    </location>
</feature>
<dbReference type="InterPro" id="IPR052816">
    <property type="entry name" value="Peroxisomal_Membrane_PEX28-32"/>
</dbReference>
<evidence type="ECO:0000313" key="9">
    <source>
        <dbReference type="Proteomes" id="UP000027361"/>
    </source>
</evidence>
<feature type="transmembrane region" description="Helical" evidence="6">
    <location>
        <begin position="245"/>
        <end position="265"/>
    </location>
</feature>
<keyword evidence="9" id="KW-1185">Reference proteome</keyword>
<evidence type="ECO:0000256" key="5">
    <source>
        <dbReference type="SAM" id="MobiDB-lite"/>
    </source>
</evidence>
<dbReference type="STRING" id="1037660.A0A066W5B6"/>
<dbReference type="GeneID" id="25264239"/>
<evidence type="ECO:0000256" key="3">
    <source>
        <dbReference type="ARBA" id="ARBA00022989"/>
    </source>
</evidence>
<feature type="compositionally biased region" description="Low complexity" evidence="5">
    <location>
        <begin position="146"/>
        <end position="163"/>
    </location>
</feature>
<evidence type="ECO:0000256" key="6">
    <source>
        <dbReference type="SAM" id="Phobius"/>
    </source>
</evidence>
<dbReference type="HOGENOM" id="CLU_029283_0_0_1"/>
<evidence type="ECO:0000256" key="1">
    <source>
        <dbReference type="ARBA" id="ARBA00004141"/>
    </source>
</evidence>
<keyword evidence="4 6" id="KW-0472">Membrane</keyword>
<feature type="compositionally biased region" description="Basic and acidic residues" evidence="5">
    <location>
        <begin position="487"/>
        <end position="497"/>
    </location>
</feature>
<accession>A0A066W5B6</accession>
<name>A0A066W5B6_TILAU</name>
<feature type="region of interest" description="Disordered" evidence="5">
    <location>
        <begin position="1"/>
        <end position="21"/>
    </location>
</feature>
<dbReference type="PANTHER" id="PTHR28304:SF2">
    <property type="entry name" value="PEROXISOMAL MEMBRANE PROTEIN PEX29"/>
    <property type="match status" value="1"/>
</dbReference>
<evidence type="ECO:0000259" key="7">
    <source>
        <dbReference type="Pfam" id="PF06398"/>
    </source>
</evidence>
<reference evidence="8 9" key="1">
    <citation type="submission" date="2014-05" db="EMBL/GenBank/DDBJ databases">
        <title>Draft genome sequence of a rare smut relative, Tilletiaria anomala UBC 951.</title>
        <authorList>
            <consortium name="DOE Joint Genome Institute"/>
            <person name="Toome M."/>
            <person name="Kuo A."/>
            <person name="Henrissat B."/>
            <person name="Lipzen A."/>
            <person name="Tritt A."/>
            <person name="Yoshinaga Y."/>
            <person name="Zane M."/>
            <person name="Barry K."/>
            <person name="Grigoriev I.V."/>
            <person name="Spatafora J.W."/>
            <person name="Aimea M.C."/>
        </authorList>
    </citation>
    <scope>NUCLEOTIDE SEQUENCE [LARGE SCALE GENOMIC DNA]</scope>
    <source>
        <strain evidence="8 9">UBC 951</strain>
    </source>
</reference>
<evidence type="ECO:0000256" key="4">
    <source>
        <dbReference type="ARBA" id="ARBA00023136"/>
    </source>
</evidence>
<dbReference type="InterPro" id="IPR010482">
    <property type="entry name" value="TECPR1-like_DysF"/>
</dbReference>
<feature type="transmembrane region" description="Helical" evidence="6">
    <location>
        <begin position="104"/>
        <end position="133"/>
    </location>
</feature>
<evidence type="ECO:0000313" key="8">
    <source>
        <dbReference type="EMBL" id="KDN47738.1"/>
    </source>
</evidence>
<dbReference type="OMA" id="RWTRRIY"/>
<dbReference type="Pfam" id="PF06398">
    <property type="entry name" value="Pex24p"/>
    <property type="match status" value="1"/>
</dbReference>
<dbReference type="EMBL" id="JMSN01000028">
    <property type="protein sequence ID" value="KDN47738.1"/>
    <property type="molecule type" value="Genomic_DNA"/>
</dbReference>
<feature type="region of interest" description="Disordered" evidence="5">
    <location>
        <begin position="479"/>
        <end position="510"/>
    </location>
</feature>
<organism evidence="8 9">
    <name type="scientific">Tilletiaria anomala (strain ATCC 24038 / CBS 436.72 / UBC 951)</name>
    <dbReference type="NCBI Taxonomy" id="1037660"/>
    <lineage>
        <taxon>Eukaryota</taxon>
        <taxon>Fungi</taxon>
        <taxon>Dikarya</taxon>
        <taxon>Basidiomycota</taxon>
        <taxon>Ustilaginomycotina</taxon>
        <taxon>Exobasidiomycetes</taxon>
        <taxon>Georgefischeriales</taxon>
        <taxon>Tilletiariaceae</taxon>
        <taxon>Tilletiaria</taxon>
    </lineage>
</organism>